<keyword evidence="3" id="KW-0112">Calmodulin-binding</keyword>
<name>M2N7F8_BAUPA</name>
<evidence type="ECO:0000256" key="1">
    <source>
        <dbReference type="ARBA" id="ARBA00004496"/>
    </source>
</evidence>
<accession>M2N7F8</accession>
<feature type="compositionally biased region" description="Basic and acidic residues" evidence="4">
    <location>
        <begin position="109"/>
        <end position="125"/>
    </location>
</feature>
<evidence type="ECO:0000313" key="5">
    <source>
        <dbReference type="EMBL" id="EMD00024.1"/>
    </source>
</evidence>
<dbReference type="OrthoDB" id="76388at2759"/>
<dbReference type="GO" id="GO:0007051">
    <property type="term" value="P:spindle organization"/>
    <property type="evidence" value="ECO:0007669"/>
    <property type="project" value="TreeGrafter"/>
</dbReference>
<dbReference type="CDD" id="cd21223">
    <property type="entry name" value="CH_ASPM_rpt1"/>
    <property type="match status" value="1"/>
</dbReference>
<dbReference type="GO" id="GO:0000922">
    <property type="term" value="C:spindle pole"/>
    <property type="evidence" value="ECO:0007669"/>
    <property type="project" value="TreeGrafter"/>
</dbReference>
<evidence type="ECO:0008006" key="7">
    <source>
        <dbReference type="Google" id="ProtNLM"/>
    </source>
</evidence>
<dbReference type="GO" id="GO:0051295">
    <property type="term" value="P:establishment of meiotic spindle localization"/>
    <property type="evidence" value="ECO:0007669"/>
    <property type="project" value="TreeGrafter"/>
</dbReference>
<dbReference type="PANTHER" id="PTHR22706:SF1">
    <property type="entry name" value="ASSEMBLY FACTOR FOR SPINDLE MICROTUBULES"/>
    <property type="match status" value="1"/>
</dbReference>
<keyword evidence="2" id="KW-0963">Cytoplasm</keyword>
<proteinExistence type="predicted"/>
<gene>
    <name evidence="5" type="ORF">BAUCODRAFT_30467</name>
</gene>
<keyword evidence="6" id="KW-1185">Reference proteome</keyword>
<evidence type="ECO:0000256" key="3">
    <source>
        <dbReference type="ARBA" id="ARBA00022860"/>
    </source>
</evidence>
<dbReference type="RefSeq" id="XP_007672524.1">
    <property type="nucleotide sequence ID" value="XM_007674334.1"/>
</dbReference>
<reference evidence="5 6" key="1">
    <citation type="journal article" date="2012" name="PLoS Pathog.">
        <title>Diverse lifestyles and strategies of plant pathogenesis encoded in the genomes of eighteen Dothideomycetes fungi.</title>
        <authorList>
            <person name="Ohm R.A."/>
            <person name="Feau N."/>
            <person name="Henrissat B."/>
            <person name="Schoch C.L."/>
            <person name="Horwitz B.A."/>
            <person name="Barry K.W."/>
            <person name="Condon B.J."/>
            <person name="Copeland A.C."/>
            <person name="Dhillon B."/>
            <person name="Glaser F."/>
            <person name="Hesse C.N."/>
            <person name="Kosti I."/>
            <person name="LaButti K."/>
            <person name="Lindquist E.A."/>
            <person name="Lucas S."/>
            <person name="Salamov A.A."/>
            <person name="Bradshaw R.E."/>
            <person name="Ciuffetti L."/>
            <person name="Hamelin R.C."/>
            <person name="Kema G.H.J."/>
            <person name="Lawrence C."/>
            <person name="Scott J.A."/>
            <person name="Spatafora J.W."/>
            <person name="Turgeon B.G."/>
            <person name="de Wit P.J.G.M."/>
            <person name="Zhong S."/>
            <person name="Goodwin S.B."/>
            <person name="Grigoriev I.V."/>
        </authorList>
    </citation>
    <scope>NUCLEOTIDE SEQUENCE [LARGE SCALE GENOMIC DNA]</scope>
    <source>
        <strain evidence="5 6">UAMH 10762</strain>
    </source>
</reference>
<dbReference type="Proteomes" id="UP000011761">
    <property type="component" value="Unassembled WGS sequence"/>
</dbReference>
<evidence type="ECO:0000256" key="4">
    <source>
        <dbReference type="SAM" id="MobiDB-lite"/>
    </source>
</evidence>
<evidence type="ECO:0000256" key="2">
    <source>
        <dbReference type="ARBA" id="ARBA00022490"/>
    </source>
</evidence>
<dbReference type="InterPro" id="IPR036872">
    <property type="entry name" value="CH_dom_sf"/>
</dbReference>
<feature type="region of interest" description="Disordered" evidence="4">
    <location>
        <begin position="317"/>
        <end position="340"/>
    </location>
</feature>
<evidence type="ECO:0000313" key="6">
    <source>
        <dbReference type="Proteomes" id="UP000011761"/>
    </source>
</evidence>
<dbReference type="STRING" id="717646.M2N7F8"/>
<dbReference type="Gene3D" id="1.10.418.10">
    <property type="entry name" value="Calponin-like domain"/>
    <property type="match status" value="1"/>
</dbReference>
<organism evidence="5 6">
    <name type="scientific">Baudoinia panamericana (strain UAMH 10762)</name>
    <name type="common">Angels' share fungus</name>
    <name type="synonym">Baudoinia compniacensis (strain UAMH 10762)</name>
    <dbReference type="NCBI Taxonomy" id="717646"/>
    <lineage>
        <taxon>Eukaryota</taxon>
        <taxon>Fungi</taxon>
        <taxon>Dikarya</taxon>
        <taxon>Ascomycota</taxon>
        <taxon>Pezizomycotina</taxon>
        <taxon>Dothideomycetes</taxon>
        <taxon>Dothideomycetidae</taxon>
        <taxon>Mycosphaerellales</taxon>
        <taxon>Teratosphaeriaceae</taxon>
        <taxon>Baudoinia</taxon>
    </lineage>
</organism>
<dbReference type="HOGENOM" id="CLU_005445_0_0_1"/>
<dbReference type="SUPFAM" id="SSF47576">
    <property type="entry name" value="Calponin-homology domain, CH-domain"/>
    <property type="match status" value="1"/>
</dbReference>
<dbReference type="GO" id="GO:0005516">
    <property type="term" value="F:calmodulin binding"/>
    <property type="evidence" value="ECO:0007669"/>
    <property type="project" value="UniProtKB-KW"/>
</dbReference>
<comment type="subcellular location">
    <subcellularLocation>
        <location evidence="1">Cytoplasm</location>
    </subcellularLocation>
</comment>
<dbReference type="AlphaFoldDB" id="M2N7F8"/>
<dbReference type="GO" id="GO:0000278">
    <property type="term" value="P:mitotic cell cycle"/>
    <property type="evidence" value="ECO:0007669"/>
    <property type="project" value="TreeGrafter"/>
</dbReference>
<sequence>MLEPSFPTPCPAPGPRITQRRSFVATTDDDTCTTEIEYTRAVQNDHISAPPKRPRIAGKRAGQLANIRIFEDVIECQELQLNGQAQSARNVLLARPAQRLPAHAVHGVGKHEAEDEDKEAKERPCHVTGHSRPRPSPLFGTQRGNNCPRGREGRGQESPPRDARRRTIFVPSDDTTIHTIHPGADTTARLNDTFHVPSYATCMPRPDERQPVAEANVLKTSRQSLAVAPKKRPLQQISITQNRPAIHIAGKNGGKENAPPDARLAVVLTEKKVMKVPTVEIESLKTANARTKLHEATAASQARQAFTVRKSVSVLHKNSAHQQPNTCRAPASGPGSLTIRPESPVVVAQKPNRPVRVFSQRLTGKRASSKAGPKPRNRVMEENFPPRHLLQYPVLSENVSEHQLYDDGWLSHEEIAMTELLNEIFTRGDANATAGSGIAASLRERMLDIYQQPTVTALHSRLRASLLCGALSRPKDMPSTPDLVQDIGLRKRFLHFWLHSYNEDALQAAAEVVVGRQSTLQACEVEGSLEAIEGVIDKSKKRRALVRFLETFFVTIQDIAPDTNHNSPGNLGDRCWRRTIQRSLLMIWLLDRAKAAGIVCGRLFKRNSPYKSSAAVVHALSGLLIPSIGDITRPLRHLEYFVDHEQDPLDDVDYRIRNLAVDLRDGILLTRLVELLLFKQDQTSQGVQMDQPEDKVTITLADASVLGTTFSAHDDSCPTRSLSQHLKMPCPGRAQKAYNVDVALSALATRNGRGAAAGVDVSADDIVDGHRERTLNFLWAIVSEYGLRQLVDWEQLAAHTRRLHQDDTGPAHGYGSVDERKKLLELWAARCKQS</sequence>
<feature type="compositionally biased region" description="Basic and acidic residues" evidence="4">
    <location>
        <begin position="149"/>
        <end position="162"/>
    </location>
</feature>
<feature type="region of interest" description="Disordered" evidence="4">
    <location>
        <begin position="103"/>
        <end position="166"/>
    </location>
</feature>
<dbReference type="OMA" id="YIPPDDT"/>
<dbReference type="eggNOG" id="KOG0165">
    <property type="taxonomic scope" value="Eukaryota"/>
</dbReference>
<dbReference type="InterPro" id="IPR051185">
    <property type="entry name" value="ASPM"/>
</dbReference>
<dbReference type="PANTHER" id="PTHR22706">
    <property type="entry name" value="ASSEMBLY FACTOR FOR SPINDLE MICROTUBULES"/>
    <property type="match status" value="1"/>
</dbReference>
<protein>
    <recommendedName>
        <fullName evidence="7">Calponin-homology (CH) domain-containing protein</fullName>
    </recommendedName>
</protein>
<dbReference type="GO" id="GO:0005737">
    <property type="term" value="C:cytoplasm"/>
    <property type="evidence" value="ECO:0007669"/>
    <property type="project" value="UniProtKB-SubCell"/>
</dbReference>
<dbReference type="EMBL" id="KB445551">
    <property type="protein sequence ID" value="EMD00024.1"/>
    <property type="molecule type" value="Genomic_DNA"/>
</dbReference>
<dbReference type="KEGG" id="bcom:BAUCODRAFT_30467"/>
<dbReference type="GeneID" id="19111235"/>